<dbReference type="STRING" id="42251.A0A2T6ZVT0"/>
<organism evidence="1 2">
    <name type="scientific">Tuber borchii</name>
    <name type="common">White truffle</name>
    <dbReference type="NCBI Taxonomy" id="42251"/>
    <lineage>
        <taxon>Eukaryota</taxon>
        <taxon>Fungi</taxon>
        <taxon>Dikarya</taxon>
        <taxon>Ascomycota</taxon>
        <taxon>Pezizomycotina</taxon>
        <taxon>Pezizomycetes</taxon>
        <taxon>Pezizales</taxon>
        <taxon>Tuberaceae</taxon>
        <taxon>Tuber</taxon>
    </lineage>
</organism>
<dbReference type="AlphaFoldDB" id="A0A2T6ZVT0"/>
<protein>
    <submittedName>
        <fullName evidence="1">Uncharacterized protein</fullName>
    </submittedName>
</protein>
<name>A0A2T6ZVT0_TUBBO</name>
<evidence type="ECO:0000313" key="1">
    <source>
        <dbReference type="EMBL" id="PUU79572.1"/>
    </source>
</evidence>
<gene>
    <name evidence="1" type="ORF">B9Z19DRAFT_1107595</name>
</gene>
<sequence>MCLENWDEREYYERLPFYWRSPAQNDVIMGGGVGRDMTFVLTELLNKHKKSKEILTIDEDDITCEAMLITDTIVGEEDRMKEVAKDAFLEELEKDELEAEHVRDDVFVGNRRGLRLAEMKAMLDAHESKFSFLQGHVKELEDNDKALTARVSTLSLAVYEYKQIRRRFISSFKVTKLPEAVEQSDHDLVREGNLVAHGGDAVVDALLYEGIGGRRDIYAFQQLYGLHPADVVKISHHETLNLLNLHAGIRADTRRTGSEEFYQRFAAFILAFQVSSQDTDYLLGNSVNTTRTAYEAVLDCQKYKE</sequence>
<keyword evidence="2" id="KW-1185">Reference proteome</keyword>
<dbReference type="Proteomes" id="UP000244722">
    <property type="component" value="Unassembled WGS sequence"/>
</dbReference>
<evidence type="ECO:0000313" key="2">
    <source>
        <dbReference type="Proteomes" id="UP000244722"/>
    </source>
</evidence>
<accession>A0A2T6ZVT0</accession>
<reference evidence="1 2" key="1">
    <citation type="submission" date="2017-04" db="EMBL/GenBank/DDBJ databases">
        <title>Draft genome sequence of Tuber borchii Vittad., a whitish edible truffle.</title>
        <authorList>
            <consortium name="DOE Joint Genome Institute"/>
            <person name="Murat C."/>
            <person name="Kuo A."/>
            <person name="Barry K.W."/>
            <person name="Clum A."/>
            <person name="Dockter R.B."/>
            <person name="Fauchery L."/>
            <person name="Iotti M."/>
            <person name="Kohler A."/>
            <person name="Labutti K."/>
            <person name="Lindquist E.A."/>
            <person name="Lipzen A."/>
            <person name="Ohm R.A."/>
            <person name="Wang M."/>
            <person name="Grigoriev I.V."/>
            <person name="Zambonelli A."/>
            <person name="Martin F.M."/>
        </authorList>
    </citation>
    <scope>NUCLEOTIDE SEQUENCE [LARGE SCALE GENOMIC DNA]</scope>
    <source>
        <strain evidence="1 2">Tbo3840</strain>
    </source>
</reference>
<dbReference type="EMBL" id="NESQ01000088">
    <property type="protein sequence ID" value="PUU79572.1"/>
    <property type="molecule type" value="Genomic_DNA"/>
</dbReference>
<proteinExistence type="predicted"/>
<comment type="caution">
    <text evidence="1">The sequence shown here is derived from an EMBL/GenBank/DDBJ whole genome shotgun (WGS) entry which is preliminary data.</text>
</comment>
<dbReference type="OrthoDB" id="5420280at2759"/>